<dbReference type="EMBL" id="JAUOEL010000002">
    <property type="protein sequence ID" value="MDO5973720.1"/>
    <property type="molecule type" value="Genomic_DNA"/>
</dbReference>
<dbReference type="Proteomes" id="UP001176806">
    <property type="component" value="Unassembled WGS sequence"/>
</dbReference>
<evidence type="ECO:0008006" key="3">
    <source>
        <dbReference type="Google" id="ProtNLM"/>
    </source>
</evidence>
<name>A0ABT8WKZ2_9FLAO</name>
<keyword evidence="2" id="KW-1185">Reference proteome</keyword>
<comment type="caution">
    <text evidence="1">The sequence shown here is derived from an EMBL/GenBank/DDBJ whole genome shotgun (WGS) entry which is preliminary data.</text>
</comment>
<dbReference type="RefSeq" id="WP_303300841.1">
    <property type="nucleotide sequence ID" value="NZ_BAABDA010000051.1"/>
</dbReference>
<evidence type="ECO:0000313" key="1">
    <source>
        <dbReference type="EMBL" id="MDO5973720.1"/>
    </source>
</evidence>
<gene>
    <name evidence="1" type="ORF">Q4Q40_05950</name>
</gene>
<proteinExistence type="predicted"/>
<reference evidence="1" key="1">
    <citation type="submission" date="2023-07" db="EMBL/GenBank/DDBJ databases">
        <title>Two novel species in the genus Flavivirga.</title>
        <authorList>
            <person name="Kwon K."/>
        </authorList>
    </citation>
    <scope>NUCLEOTIDE SEQUENCE</scope>
    <source>
        <strain evidence="1">KACC 14158</strain>
    </source>
</reference>
<protein>
    <recommendedName>
        <fullName evidence="3">TonB-like protein</fullName>
    </recommendedName>
</protein>
<accession>A0ABT8WKZ2</accession>
<evidence type="ECO:0000313" key="2">
    <source>
        <dbReference type="Proteomes" id="UP001176806"/>
    </source>
</evidence>
<sequence length="328" mass="38243">MLQYRITLVGLLLSIMVPKQILAQEISGRLVTPSLNHHLSTSKIIDLDTCLLQQSAFWYAKAKVEVFLSNHADSLFSQTTTDSLGYFRAKIPRYEKCYIKIEGASSQWGEKHLPLYIQNVKQNYNMKIPFVPFLRNTMTLGEYVYVKQKRKFPFQKKRWKAVHNPPEMRDPYKSGKYTFRYKANQCILTKTQKGSEIDFSILAHDEIKSYLKRTDSIYTSQGLTINYQTLTLQQRFPGGEVIFQKFIDKYRKLPQKIPKDTVTYQVKVSLIERSGSIIYPIISKSHDPWHDKEALRLIGMMPKLTPKRSRDPVSRQLLVADINFSYPK</sequence>
<organism evidence="1 2">
    <name type="scientific">Flavivirga jejuensis</name>
    <dbReference type="NCBI Taxonomy" id="870487"/>
    <lineage>
        <taxon>Bacteria</taxon>
        <taxon>Pseudomonadati</taxon>
        <taxon>Bacteroidota</taxon>
        <taxon>Flavobacteriia</taxon>
        <taxon>Flavobacteriales</taxon>
        <taxon>Flavobacteriaceae</taxon>
        <taxon>Flavivirga</taxon>
    </lineage>
</organism>